<dbReference type="Proteomes" id="UP000663859">
    <property type="component" value="Unassembled WGS sequence"/>
</dbReference>
<name>A0A8J2BQX6_9BACT</name>
<dbReference type="AlphaFoldDB" id="A0A8J2BQX6"/>
<reference evidence="1" key="1">
    <citation type="submission" date="2021-02" db="EMBL/GenBank/DDBJ databases">
        <authorList>
            <person name="Cremers G."/>
            <person name="Picone N."/>
        </authorList>
    </citation>
    <scope>NUCLEOTIDE SEQUENCE</scope>
    <source>
        <strain evidence="1">PQ17</strain>
    </source>
</reference>
<comment type="caution">
    <text evidence="1">The sequence shown here is derived from an EMBL/GenBank/DDBJ whole genome shotgun (WGS) entry which is preliminary data.</text>
</comment>
<accession>A0A8J2BQX6</accession>
<organism evidence="1 2">
    <name type="scientific">Candidatus Methylacidithermus pantelleriae</name>
    <dbReference type="NCBI Taxonomy" id="2744239"/>
    <lineage>
        <taxon>Bacteria</taxon>
        <taxon>Pseudomonadati</taxon>
        <taxon>Verrucomicrobiota</taxon>
        <taxon>Methylacidiphilae</taxon>
        <taxon>Methylacidiphilales</taxon>
        <taxon>Methylacidiphilaceae</taxon>
        <taxon>Candidatus Methylacidithermus</taxon>
    </lineage>
</organism>
<dbReference type="EMBL" id="CAJNOB010000051">
    <property type="protein sequence ID" value="CAF0703303.1"/>
    <property type="molecule type" value="Genomic_DNA"/>
</dbReference>
<keyword evidence="2" id="KW-1185">Reference proteome</keyword>
<sequence>MGAGCRSKRQRFFAQAEKGQKLIPLEGLQVGQAFDGGGWWYGKRCREKVGSRGSACRGEIGAEAAVE</sequence>
<proteinExistence type="predicted"/>
<protein>
    <submittedName>
        <fullName evidence="1">Uncharacterized protein</fullName>
    </submittedName>
</protein>
<evidence type="ECO:0000313" key="1">
    <source>
        <dbReference type="EMBL" id="CAF0703303.1"/>
    </source>
</evidence>
<gene>
    <name evidence="1" type="ORF">MPNT_550003</name>
</gene>
<evidence type="ECO:0000313" key="2">
    <source>
        <dbReference type="Proteomes" id="UP000663859"/>
    </source>
</evidence>